<dbReference type="EMBL" id="JACCFK010000001">
    <property type="protein sequence ID" value="NYI89777.1"/>
    <property type="molecule type" value="Genomic_DNA"/>
</dbReference>
<dbReference type="RefSeq" id="WP_179773877.1">
    <property type="nucleotide sequence ID" value="NZ_JACCFK010000001.1"/>
</dbReference>
<dbReference type="GO" id="GO:0016779">
    <property type="term" value="F:nucleotidyltransferase activity"/>
    <property type="evidence" value="ECO:0007669"/>
    <property type="project" value="UniProtKB-KW"/>
</dbReference>
<gene>
    <name evidence="1" type="ORF">HNR02_003100</name>
</gene>
<organism evidence="1 2">
    <name type="scientific">Amycolatopsis endophytica</name>
    <dbReference type="NCBI Taxonomy" id="860233"/>
    <lineage>
        <taxon>Bacteria</taxon>
        <taxon>Bacillati</taxon>
        <taxon>Actinomycetota</taxon>
        <taxon>Actinomycetes</taxon>
        <taxon>Pseudonocardiales</taxon>
        <taxon>Pseudonocardiaceae</taxon>
        <taxon>Amycolatopsis</taxon>
    </lineage>
</organism>
<comment type="caution">
    <text evidence="1">The sequence shown here is derived from an EMBL/GenBank/DDBJ whole genome shotgun (WGS) entry which is preliminary data.</text>
</comment>
<evidence type="ECO:0000313" key="1">
    <source>
        <dbReference type="EMBL" id="NYI89777.1"/>
    </source>
</evidence>
<sequence length="72" mass="7864">MLPEPTTIRAQWSARYPDPDTSAMEIAGLLKRVQGVAIESQLFAGLAEKQPVVEALTLLSEALDHAHVDIPR</sequence>
<dbReference type="AlphaFoldDB" id="A0A853B4P5"/>
<dbReference type="Proteomes" id="UP000549616">
    <property type="component" value="Unassembled WGS sequence"/>
</dbReference>
<reference evidence="1 2" key="1">
    <citation type="submission" date="2020-07" db="EMBL/GenBank/DDBJ databases">
        <title>Sequencing the genomes of 1000 actinobacteria strains.</title>
        <authorList>
            <person name="Klenk H.-P."/>
        </authorList>
    </citation>
    <scope>NUCLEOTIDE SEQUENCE [LARGE SCALE GENOMIC DNA]</scope>
    <source>
        <strain evidence="1 2">DSM 104006</strain>
    </source>
</reference>
<proteinExistence type="predicted"/>
<protein>
    <submittedName>
        <fullName evidence="1">Glutamine synthetase adenylyltransferase</fullName>
    </submittedName>
</protein>
<keyword evidence="2" id="KW-1185">Reference proteome</keyword>
<keyword evidence="1" id="KW-0808">Transferase</keyword>
<accession>A0A853B4P5</accession>
<name>A0A853B4P5_9PSEU</name>
<evidence type="ECO:0000313" key="2">
    <source>
        <dbReference type="Proteomes" id="UP000549616"/>
    </source>
</evidence>
<keyword evidence="1" id="KW-0548">Nucleotidyltransferase</keyword>